<protein>
    <submittedName>
        <fullName evidence="1">Uncharacterized protein</fullName>
    </submittedName>
</protein>
<dbReference type="AlphaFoldDB" id="A0ABC9TTQ9"/>
<dbReference type="EMBL" id="AWSU01000299">
    <property type="protein sequence ID" value="ERI74707.1"/>
    <property type="molecule type" value="Genomic_DNA"/>
</dbReference>
<proteinExistence type="predicted"/>
<name>A0ABC9TTQ9_CLOSY</name>
<reference evidence="1 2" key="1">
    <citation type="submission" date="2013-07" db="EMBL/GenBank/DDBJ databases">
        <authorList>
            <person name="Weinstock G."/>
            <person name="Sodergren E."/>
            <person name="Wylie T."/>
            <person name="Fulton L."/>
            <person name="Fulton R."/>
            <person name="Fronick C."/>
            <person name="O'Laughlin M."/>
            <person name="Godfrey J."/>
            <person name="Miner T."/>
            <person name="Herter B."/>
            <person name="Appelbaum E."/>
            <person name="Cordes M."/>
            <person name="Lek S."/>
            <person name="Wollam A."/>
            <person name="Pepin K.H."/>
            <person name="Palsikar V.B."/>
            <person name="Mitreva M."/>
            <person name="Wilson R.K."/>
        </authorList>
    </citation>
    <scope>NUCLEOTIDE SEQUENCE [LARGE SCALE GENOMIC DNA]</scope>
    <source>
        <strain evidence="1 2">ATCC 14940</strain>
    </source>
</reference>
<gene>
    <name evidence="1" type="ORF">CLOSYM_03733</name>
</gene>
<sequence>GQARKSLWIETTCRSASLRAFSGQARKSLWIETDVVDEMKAEAKGSGS</sequence>
<comment type="caution">
    <text evidence="1">The sequence shown here is derived from an EMBL/GenBank/DDBJ whole genome shotgun (WGS) entry which is preliminary data.</text>
</comment>
<feature type="non-terminal residue" evidence="1">
    <location>
        <position position="1"/>
    </location>
</feature>
<accession>A0ABC9TTQ9</accession>
<evidence type="ECO:0000313" key="1">
    <source>
        <dbReference type="EMBL" id="ERI74707.1"/>
    </source>
</evidence>
<organism evidence="1 2">
    <name type="scientific">[Clostridium] symbiosum ATCC 14940</name>
    <dbReference type="NCBI Taxonomy" id="411472"/>
    <lineage>
        <taxon>Bacteria</taxon>
        <taxon>Bacillati</taxon>
        <taxon>Bacillota</taxon>
        <taxon>Clostridia</taxon>
        <taxon>Lachnospirales</taxon>
        <taxon>Lachnospiraceae</taxon>
        <taxon>Otoolea</taxon>
    </lineage>
</organism>
<dbReference type="Proteomes" id="UP000016491">
    <property type="component" value="Unassembled WGS sequence"/>
</dbReference>
<evidence type="ECO:0000313" key="2">
    <source>
        <dbReference type="Proteomes" id="UP000016491"/>
    </source>
</evidence>